<dbReference type="RefSeq" id="WP_317487075.1">
    <property type="nucleotide sequence ID" value="NZ_CP136051.1"/>
</dbReference>
<organism evidence="2 3">
    <name type="scientific">Imperialibacter roseus</name>
    <dbReference type="NCBI Taxonomy" id="1324217"/>
    <lineage>
        <taxon>Bacteria</taxon>
        <taxon>Pseudomonadati</taxon>
        <taxon>Bacteroidota</taxon>
        <taxon>Cytophagia</taxon>
        <taxon>Cytophagales</taxon>
        <taxon>Flammeovirgaceae</taxon>
        <taxon>Imperialibacter</taxon>
    </lineage>
</organism>
<evidence type="ECO:0000259" key="1">
    <source>
        <dbReference type="Pfam" id="PF01797"/>
    </source>
</evidence>
<dbReference type="SUPFAM" id="SSF143422">
    <property type="entry name" value="Transposase IS200-like"/>
    <property type="match status" value="1"/>
</dbReference>
<dbReference type="PANTHER" id="PTHR33360">
    <property type="entry name" value="TRANSPOSASE FOR INSERTION SEQUENCE ELEMENT IS200"/>
    <property type="match status" value="1"/>
</dbReference>
<proteinExistence type="predicted"/>
<dbReference type="PANTHER" id="PTHR33360:SF2">
    <property type="entry name" value="TRANSPOSASE FOR INSERTION SEQUENCE ELEMENT IS200"/>
    <property type="match status" value="1"/>
</dbReference>
<accession>A0ABZ0IHX8</accession>
<evidence type="ECO:0000313" key="2">
    <source>
        <dbReference type="EMBL" id="WOK04261.1"/>
    </source>
</evidence>
<gene>
    <name evidence="2" type="ORF">RT717_14365</name>
</gene>
<protein>
    <submittedName>
        <fullName evidence="2">Transposase</fullName>
    </submittedName>
</protein>
<dbReference type="Gene3D" id="3.30.70.1290">
    <property type="entry name" value="Transposase IS200-like"/>
    <property type="match status" value="1"/>
</dbReference>
<dbReference type="InterPro" id="IPR002686">
    <property type="entry name" value="Transposase_17"/>
</dbReference>
<dbReference type="Proteomes" id="UP001302349">
    <property type="component" value="Chromosome"/>
</dbReference>
<keyword evidence="3" id="KW-1185">Reference proteome</keyword>
<dbReference type="EMBL" id="CP136051">
    <property type="protein sequence ID" value="WOK04261.1"/>
    <property type="molecule type" value="Genomic_DNA"/>
</dbReference>
<name>A0ABZ0IHX8_9BACT</name>
<reference evidence="2 3" key="1">
    <citation type="journal article" date="2023" name="Microbiol. Resour. Announc.">
        <title>Complete Genome Sequence of Imperialibacter roseus strain P4T.</title>
        <authorList>
            <person name="Tizabi D.R."/>
            <person name="Bachvaroff T."/>
            <person name="Hill R.T."/>
        </authorList>
    </citation>
    <scope>NUCLEOTIDE SEQUENCE [LARGE SCALE GENOMIC DNA]</scope>
    <source>
        <strain evidence="2 3">P4T</strain>
    </source>
</reference>
<sequence>MLAINGVEDHIHILIGMRPTQSLSDLLQDTKSGSYKWINDNKLTKRKFAWQEGYGAFSYSKSHVPNVIRYIHNQEEHHRKKSFLEEYEEFLKKFEVDYDRRYIFKEPE</sequence>
<dbReference type="Pfam" id="PF01797">
    <property type="entry name" value="Y1_Tnp"/>
    <property type="match status" value="1"/>
</dbReference>
<feature type="domain" description="Transposase IS200-like" evidence="1">
    <location>
        <begin position="2"/>
        <end position="74"/>
    </location>
</feature>
<dbReference type="InterPro" id="IPR036515">
    <property type="entry name" value="Transposase_17_sf"/>
</dbReference>
<evidence type="ECO:0000313" key="3">
    <source>
        <dbReference type="Proteomes" id="UP001302349"/>
    </source>
</evidence>